<keyword evidence="2" id="KW-0862">Zinc</keyword>
<reference evidence="7 8" key="1">
    <citation type="submission" date="2014-04" db="EMBL/GenBank/DDBJ databases">
        <authorList>
            <consortium name="DOE Joint Genome Institute"/>
            <person name="Kuo A."/>
            <person name="Martino E."/>
            <person name="Perotto S."/>
            <person name="Kohler A."/>
            <person name="Nagy L.G."/>
            <person name="Floudas D."/>
            <person name="Copeland A."/>
            <person name="Barry K.W."/>
            <person name="Cichocki N."/>
            <person name="Veneault-Fourrey C."/>
            <person name="LaButti K."/>
            <person name="Lindquist E.A."/>
            <person name="Lipzen A."/>
            <person name="Lundell T."/>
            <person name="Morin E."/>
            <person name="Murat C."/>
            <person name="Sun H."/>
            <person name="Tunlid A."/>
            <person name="Henrissat B."/>
            <person name="Grigoriev I.V."/>
            <person name="Hibbett D.S."/>
            <person name="Martin F."/>
            <person name="Nordberg H.P."/>
            <person name="Cantor M.N."/>
            <person name="Hua S.X."/>
        </authorList>
    </citation>
    <scope>NUCLEOTIDE SEQUENCE [LARGE SCALE GENOMIC DNA]</scope>
    <source>
        <strain evidence="7 8">Zn</strain>
    </source>
</reference>
<evidence type="ECO:0000313" key="7">
    <source>
        <dbReference type="EMBL" id="KIN08361.1"/>
    </source>
</evidence>
<evidence type="ECO:0000256" key="6">
    <source>
        <dbReference type="ARBA" id="ARBA00023242"/>
    </source>
</evidence>
<keyword evidence="5" id="KW-0804">Transcription</keyword>
<accession>A0A0C3HJF6</accession>
<reference evidence="8" key="2">
    <citation type="submission" date="2015-01" db="EMBL/GenBank/DDBJ databases">
        <title>Evolutionary Origins and Diversification of the Mycorrhizal Mutualists.</title>
        <authorList>
            <consortium name="DOE Joint Genome Institute"/>
            <consortium name="Mycorrhizal Genomics Consortium"/>
            <person name="Kohler A."/>
            <person name="Kuo A."/>
            <person name="Nagy L.G."/>
            <person name="Floudas D."/>
            <person name="Copeland A."/>
            <person name="Barry K.W."/>
            <person name="Cichocki N."/>
            <person name="Veneault-Fourrey C."/>
            <person name="LaButti K."/>
            <person name="Lindquist E.A."/>
            <person name="Lipzen A."/>
            <person name="Lundell T."/>
            <person name="Morin E."/>
            <person name="Murat C."/>
            <person name="Riley R."/>
            <person name="Ohm R."/>
            <person name="Sun H."/>
            <person name="Tunlid A."/>
            <person name="Henrissat B."/>
            <person name="Grigoriev I.V."/>
            <person name="Hibbett D.S."/>
            <person name="Martin F."/>
        </authorList>
    </citation>
    <scope>NUCLEOTIDE SEQUENCE [LARGE SCALE GENOMIC DNA]</scope>
    <source>
        <strain evidence="8">Zn</strain>
    </source>
</reference>
<keyword evidence="6" id="KW-0539">Nucleus</keyword>
<dbReference type="GO" id="GO:0003677">
    <property type="term" value="F:DNA binding"/>
    <property type="evidence" value="ECO:0007669"/>
    <property type="project" value="UniProtKB-KW"/>
</dbReference>
<sequence>MLDAITTLIDGMDSYSAELPTLGADIGVLGPLYFVTWKCRDIPIRAKTMDLIGRAPAREGIWRRESALKLARWKVRKEESEATRLGWQLGEIIPEAARVYWETLDEVERDDGTKVTMVRWCARRGVEVHCEEEVEGMGIEMGKMT</sequence>
<dbReference type="PANTHER" id="PTHR36206">
    <property type="entry name" value="ASPERCRYPTIN BIOSYNTHESIS CLUSTER-SPECIFIC TRANSCRIPTION REGULATOR ATNN-RELATED"/>
    <property type="match status" value="1"/>
</dbReference>
<keyword evidence="3" id="KW-0805">Transcription regulation</keyword>
<dbReference type="STRING" id="913774.A0A0C3HJF6"/>
<gene>
    <name evidence="7" type="ORF">OIDMADRAFT_16601</name>
</gene>
<dbReference type="PANTHER" id="PTHR36206:SF12">
    <property type="entry name" value="ASPERCRYPTIN BIOSYNTHESIS CLUSTER-SPECIFIC TRANSCRIPTION REGULATOR ATNN-RELATED"/>
    <property type="match status" value="1"/>
</dbReference>
<evidence type="ECO:0000256" key="5">
    <source>
        <dbReference type="ARBA" id="ARBA00023163"/>
    </source>
</evidence>
<dbReference type="InParanoid" id="A0A0C3HJF6"/>
<evidence type="ECO:0000256" key="4">
    <source>
        <dbReference type="ARBA" id="ARBA00023125"/>
    </source>
</evidence>
<keyword evidence="1" id="KW-0479">Metal-binding</keyword>
<evidence type="ECO:0000313" key="8">
    <source>
        <dbReference type="Proteomes" id="UP000054321"/>
    </source>
</evidence>
<keyword evidence="4" id="KW-0238">DNA-binding</keyword>
<proteinExistence type="predicted"/>
<evidence type="ECO:0000256" key="3">
    <source>
        <dbReference type="ARBA" id="ARBA00023015"/>
    </source>
</evidence>
<dbReference type="AlphaFoldDB" id="A0A0C3HJF6"/>
<evidence type="ECO:0000256" key="1">
    <source>
        <dbReference type="ARBA" id="ARBA00022723"/>
    </source>
</evidence>
<protein>
    <submittedName>
        <fullName evidence="7">Uncharacterized protein</fullName>
    </submittedName>
</protein>
<keyword evidence="8" id="KW-1185">Reference proteome</keyword>
<dbReference type="InterPro" id="IPR052360">
    <property type="entry name" value="Transcr_Regulatory_Proteins"/>
</dbReference>
<dbReference type="EMBL" id="KN832870">
    <property type="protein sequence ID" value="KIN08361.1"/>
    <property type="molecule type" value="Genomic_DNA"/>
</dbReference>
<evidence type="ECO:0000256" key="2">
    <source>
        <dbReference type="ARBA" id="ARBA00022833"/>
    </source>
</evidence>
<organism evidence="7 8">
    <name type="scientific">Oidiodendron maius (strain Zn)</name>
    <dbReference type="NCBI Taxonomy" id="913774"/>
    <lineage>
        <taxon>Eukaryota</taxon>
        <taxon>Fungi</taxon>
        <taxon>Dikarya</taxon>
        <taxon>Ascomycota</taxon>
        <taxon>Pezizomycotina</taxon>
        <taxon>Leotiomycetes</taxon>
        <taxon>Leotiomycetes incertae sedis</taxon>
        <taxon>Myxotrichaceae</taxon>
        <taxon>Oidiodendron</taxon>
    </lineage>
</organism>
<dbReference type="OrthoDB" id="3145928at2759"/>
<name>A0A0C3HJF6_OIDMZ</name>
<dbReference type="Proteomes" id="UP000054321">
    <property type="component" value="Unassembled WGS sequence"/>
</dbReference>
<dbReference type="HOGENOM" id="CLU_1787360_0_0_1"/>
<dbReference type="GO" id="GO:0046872">
    <property type="term" value="F:metal ion binding"/>
    <property type="evidence" value="ECO:0007669"/>
    <property type="project" value="UniProtKB-KW"/>
</dbReference>